<keyword evidence="6" id="KW-0862">Zinc</keyword>
<reference evidence="10 12" key="1">
    <citation type="journal article" date="2012" name="Nature">
        <title>Algal genomes reveal evolutionary mosaicism and the fate of nucleomorphs.</title>
        <authorList>
            <consortium name="DOE Joint Genome Institute"/>
            <person name="Curtis B.A."/>
            <person name="Tanifuji G."/>
            <person name="Burki F."/>
            <person name="Gruber A."/>
            <person name="Irimia M."/>
            <person name="Maruyama S."/>
            <person name="Arias M.C."/>
            <person name="Ball S.G."/>
            <person name="Gile G.H."/>
            <person name="Hirakawa Y."/>
            <person name="Hopkins J.F."/>
            <person name="Kuo A."/>
            <person name="Rensing S.A."/>
            <person name="Schmutz J."/>
            <person name="Symeonidi A."/>
            <person name="Elias M."/>
            <person name="Eveleigh R.J."/>
            <person name="Herman E.K."/>
            <person name="Klute M.J."/>
            <person name="Nakayama T."/>
            <person name="Obornik M."/>
            <person name="Reyes-Prieto A."/>
            <person name="Armbrust E.V."/>
            <person name="Aves S.J."/>
            <person name="Beiko R.G."/>
            <person name="Coutinho P."/>
            <person name="Dacks J.B."/>
            <person name="Durnford D.G."/>
            <person name="Fast N.M."/>
            <person name="Green B.R."/>
            <person name="Grisdale C.J."/>
            <person name="Hempel F."/>
            <person name="Henrissat B."/>
            <person name="Hoppner M.P."/>
            <person name="Ishida K."/>
            <person name="Kim E."/>
            <person name="Koreny L."/>
            <person name="Kroth P.G."/>
            <person name="Liu Y."/>
            <person name="Malik S.B."/>
            <person name="Maier U.G."/>
            <person name="McRose D."/>
            <person name="Mock T."/>
            <person name="Neilson J.A."/>
            <person name="Onodera N.T."/>
            <person name="Poole A.M."/>
            <person name="Pritham E.J."/>
            <person name="Richards T.A."/>
            <person name="Rocap G."/>
            <person name="Roy S.W."/>
            <person name="Sarai C."/>
            <person name="Schaack S."/>
            <person name="Shirato S."/>
            <person name="Slamovits C.H."/>
            <person name="Spencer D.F."/>
            <person name="Suzuki S."/>
            <person name="Worden A.Z."/>
            <person name="Zauner S."/>
            <person name="Barry K."/>
            <person name="Bell C."/>
            <person name="Bharti A.K."/>
            <person name="Crow J.A."/>
            <person name="Grimwood J."/>
            <person name="Kramer R."/>
            <person name="Lindquist E."/>
            <person name="Lucas S."/>
            <person name="Salamov A."/>
            <person name="McFadden G.I."/>
            <person name="Lane C.E."/>
            <person name="Keeling P.J."/>
            <person name="Gray M.W."/>
            <person name="Grigoriev I.V."/>
            <person name="Archibald J.M."/>
        </authorList>
    </citation>
    <scope>NUCLEOTIDE SEQUENCE</scope>
    <source>
        <strain evidence="10 12">CCMP2712</strain>
    </source>
</reference>
<sequence length="190" mass="20833">MVAVNSPWLTLLVLPAMMRGFTEATAPALVSRTSAAVPSAHFSSSPMKNFATSMHLRGGGERYSLGLRDSIMIAHSFTGKEFGPAQNMHGATYTVDVEFHVESLAPRLNWVLDIGEGMTMLKKVLGEYNFKNLNELFPGENTTTEFMCKKIFEGLCVELKGKFKGSITVKLWESHSAWASYTNDIGADGC</sequence>
<dbReference type="PANTHER" id="PTHR12589">
    <property type="entry name" value="PYRUVOYL TETRAHYDROBIOPTERIN SYNTHASE"/>
    <property type="match status" value="1"/>
</dbReference>
<dbReference type="InterPro" id="IPR038418">
    <property type="entry name" value="6-PTP_synth/QueD_sf"/>
</dbReference>
<proteinExistence type="inferred from homology"/>
<evidence type="ECO:0000256" key="1">
    <source>
        <dbReference type="ARBA" id="ARBA00001947"/>
    </source>
</evidence>
<dbReference type="EMBL" id="JH993001">
    <property type="protein sequence ID" value="EKX45072.1"/>
    <property type="molecule type" value="Genomic_DNA"/>
</dbReference>
<keyword evidence="9" id="KW-0732">Signal</keyword>
<dbReference type="InterPro" id="IPR007115">
    <property type="entry name" value="6-PTP_synth/QueD"/>
</dbReference>
<evidence type="ECO:0000256" key="3">
    <source>
        <dbReference type="ARBA" id="ARBA00009164"/>
    </source>
</evidence>
<feature type="signal peptide" evidence="9">
    <location>
        <begin position="1"/>
        <end position="24"/>
    </location>
</feature>
<comment type="pathway">
    <text evidence="2">Cofactor biosynthesis; tetrahydrobiopterin biosynthesis; tetrahydrobiopterin from 7,8-dihydroneopterin triphosphate: step 1/3.</text>
</comment>
<dbReference type="KEGG" id="gtt:GUITHDRAFT_152839"/>
<keyword evidence="12" id="KW-1185">Reference proteome</keyword>
<dbReference type="GO" id="GO:0006729">
    <property type="term" value="P:tetrahydrobiopterin biosynthetic process"/>
    <property type="evidence" value="ECO:0007669"/>
    <property type="project" value="UniProtKB-UniPathway"/>
</dbReference>
<keyword evidence="5" id="KW-0479">Metal-binding</keyword>
<dbReference type="GO" id="GO:0003874">
    <property type="term" value="F:6-pyruvoyltetrahydropterin synthase activity"/>
    <property type="evidence" value="ECO:0007669"/>
    <property type="project" value="UniProtKB-EC"/>
</dbReference>
<gene>
    <name evidence="10" type="ORF">GUITHDRAFT_152839</name>
</gene>
<dbReference type="AlphaFoldDB" id="L1J9Q7"/>
<dbReference type="SUPFAM" id="SSF55620">
    <property type="entry name" value="Tetrahydrobiopterin biosynthesis enzymes-like"/>
    <property type="match status" value="1"/>
</dbReference>
<evidence type="ECO:0000256" key="6">
    <source>
        <dbReference type="ARBA" id="ARBA00022833"/>
    </source>
</evidence>
<evidence type="ECO:0000256" key="8">
    <source>
        <dbReference type="ARBA" id="ARBA00023239"/>
    </source>
</evidence>
<evidence type="ECO:0000256" key="2">
    <source>
        <dbReference type="ARBA" id="ARBA00005126"/>
    </source>
</evidence>
<dbReference type="Gene3D" id="3.30.479.10">
    <property type="entry name" value="6-pyruvoyl tetrahydropterin synthase/QueD"/>
    <property type="match status" value="1"/>
</dbReference>
<dbReference type="UniPathway" id="UPA00849">
    <property type="reaction ID" value="UER00819"/>
</dbReference>
<comment type="similarity">
    <text evidence="3">Belongs to the PTPS family.</text>
</comment>
<evidence type="ECO:0000313" key="10">
    <source>
        <dbReference type="EMBL" id="EKX45072.1"/>
    </source>
</evidence>
<dbReference type="OrthoDB" id="188652at2759"/>
<dbReference type="GO" id="GO:0046872">
    <property type="term" value="F:metal ion binding"/>
    <property type="evidence" value="ECO:0007669"/>
    <property type="project" value="UniProtKB-KW"/>
</dbReference>
<dbReference type="RefSeq" id="XP_005832052.1">
    <property type="nucleotide sequence ID" value="XM_005831995.1"/>
</dbReference>
<dbReference type="PaxDb" id="55529-EKX45072"/>
<keyword evidence="7" id="KW-0783">Tetrahydrobiopterin biosynthesis</keyword>
<reference evidence="12" key="2">
    <citation type="submission" date="2012-11" db="EMBL/GenBank/DDBJ databases">
        <authorList>
            <person name="Kuo A."/>
            <person name="Curtis B.A."/>
            <person name="Tanifuji G."/>
            <person name="Burki F."/>
            <person name="Gruber A."/>
            <person name="Irimia M."/>
            <person name="Maruyama S."/>
            <person name="Arias M.C."/>
            <person name="Ball S.G."/>
            <person name="Gile G.H."/>
            <person name="Hirakawa Y."/>
            <person name="Hopkins J.F."/>
            <person name="Rensing S.A."/>
            <person name="Schmutz J."/>
            <person name="Symeonidi A."/>
            <person name="Elias M."/>
            <person name="Eveleigh R.J."/>
            <person name="Herman E.K."/>
            <person name="Klute M.J."/>
            <person name="Nakayama T."/>
            <person name="Obornik M."/>
            <person name="Reyes-Prieto A."/>
            <person name="Armbrust E.V."/>
            <person name="Aves S.J."/>
            <person name="Beiko R.G."/>
            <person name="Coutinho P."/>
            <person name="Dacks J.B."/>
            <person name="Durnford D.G."/>
            <person name="Fast N.M."/>
            <person name="Green B.R."/>
            <person name="Grisdale C."/>
            <person name="Hempe F."/>
            <person name="Henrissat B."/>
            <person name="Hoppner M.P."/>
            <person name="Ishida K.-I."/>
            <person name="Kim E."/>
            <person name="Koreny L."/>
            <person name="Kroth P.G."/>
            <person name="Liu Y."/>
            <person name="Malik S.-B."/>
            <person name="Maier U.G."/>
            <person name="McRose D."/>
            <person name="Mock T."/>
            <person name="Neilson J.A."/>
            <person name="Onodera N.T."/>
            <person name="Poole A.M."/>
            <person name="Pritham E.J."/>
            <person name="Richards T.A."/>
            <person name="Rocap G."/>
            <person name="Roy S.W."/>
            <person name="Sarai C."/>
            <person name="Schaack S."/>
            <person name="Shirato S."/>
            <person name="Slamovits C.H."/>
            <person name="Spencer D.F."/>
            <person name="Suzuki S."/>
            <person name="Worden A.Z."/>
            <person name="Zauner S."/>
            <person name="Barry K."/>
            <person name="Bell C."/>
            <person name="Bharti A.K."/>
            <person name="Crow J.A."/>
            <person name="Grimwood J."/>
            <person name="Kramer R."/>
            <person name="Lindquist E."/>
            <person name="Lucas S."/>
            <person name="Salamov A."/>
            <person name="McFadden G.I."/>
            <person name="Lane C.E."/>
            <person name="Keeling P.J."/>
            <person name="Gray M.W."/>
            <person name="Grigoriev I.V."/>
            <person name="Archibald J.M."/>
        </authorList>
    </citation>
    <scope>NUCLEOTIDE SEQUENCE</scope>
    <source>
        <strain evidence="12">CCMP2712</strain>
    </source>
</reference>
<evidence type="ECO:0000256" key="7">
    <source>
        <dbReference type="ARBA" id="ARBA00023007"/>
    </source>
</evidence>
<dbReference type="Pfam" id="PF01242">
    <property type="entry name" value="PTPS"/>
    <property type="match status" value="1"/>
</dbReference>
<dbReference type="Proteomes" id="UP000011087">
    <property type="component" value="Unassembled WGS sequence"/>
</dbReference>
<accession>L1J9Q7</accession>
<dbReference type="HOGENOM" id="CLU_111016_6_3_1"/>
<dbReference type="OMA" id="ESHVAWA"/>
<name>L1J9Q7_GUITC</name>
<organism evidence="10">
    <name type="scientific">Guillardia theta (strain CCMP2712)</name>
    <name type="common">Cryptophyte</name>
    <dbReference type="NCBI Taxonomy" id="905079"/>
    <lineage>
        <taxon>Eukaryota</taxon>
        <taxon>Cryptophyceae</taxon>
        <taxon>Pyrenomonadales</taxon>
        <taxon>Geminigeraceae</taxon>
        <taxon>Guillardia</taxon>
    </lineage>
</organism>
<comment type="cofactor">
    <cofactor evidence="1">
        <name>Zn(2+)</name>
        <dbReference type="ChEBI" id="CHEBI:29105"/>
    </cofactor>
</comment>
<feature type="chain" id="PRO_5008771035" description="6-pyruvoyltetrahydropterin synthase" evidence="9">
    <location>
        <begin position="25"/>
        <end position="190"/>
    </location>
</feature>
<evidence type="ECO:0000256" key="5">
    <source>
        <dbReference type="ARBA" id="ARBA00022723"/>
    </source>
</evidence>
<dbReference type="PANTHER" id="PTHR12589:SF7">
    <property type="entry name" value="6-PYRUVOYL TETRAHYDROBIOPTERIN SYNTHASE"/>
    <property type="match status" value="1"/>
</dbReference>
<evidence type="ECO:0000313" key="11">
    <source>
        <dbReference type="EnsemblProtists" id="EKX45072"/>
    </source>
</evidence>
<evidence type="ECO:0000313" key="12">
    <source>
        <dbReference type="Proteomes" id="UP000011087"/>
    </source>
</evidence>
<dbReference type="GeneID" id="17301780"/>
<dbReference type="EC" id="4.2.3.12" evidence="4"/>
<protein>
    <recommendedName>
        <fullName evidence="4">6-pyruvoyltetrahydropterin synthase</fullName>
        <ecNumber evidence="4">4.2.3.12</ecNumber>
    </recommendedName>
</protein>
<dbReference type="eggNOG" id="ENOG502S557">
    <property type="taxonomic scope" value="Eukaryota"/>
</dbReference>
<evidence type="ECO:0000256" key="4">
    <source>
        <dbReference type="ARBA" id="ARBA00013100"/>
    </source>
</evidence>
<keyword evidence="8" id="KW-0456">Lyase</keyword>
<dbReference type="EnsemblProtists" id="EKX45072">
    <property type="protein sequence ID" value="EKX45072"/>
    <property type="gene ID" value="GUITHDRAFT_152839"/>
</dbReference>
<evidence type="ECO:0000256" key="9">
    <source>
        <dbReference type="SAM" id="SignalP"/>
    </source>
</evidence>
<reference evidence="11" key="3">
    <citation type="submission" date="2016-03" db="UniProtKB">
        <authorList>
            <consortium name="EnsemblProtists"/>
        </authorList>
    </citation>
    <scope>IDENTIFICATION</scope>
</reference>